<dbReference type="AlphaFoldDB" id="A0A1V3NDQ9"/>
<dbReference type="RefSeq" id="WP_077279561.1">
    <property type="nucleotide sequence ID" value="NZ_MVBK01000080.1"/>
</dbReference>
<dbReference type="PANTHER" id="PTHR12526:SF630">
    <property type="entry name" value="GLYCOSYLTRANSFERASE"/>
    <property type="match status" value="1"/>
</dbReference>
<keyword evidence="3" id="KW-1185">Reference proteome</keyword>
<name>A0A1V3NDQ9_9GAMM</name>
<feature type="domain" description="Glycosyltransferase subfamily 4-like N-terminal" evidence="1">
    <location>
        <begin position="19"/>
        <end position="172"/>
    </location>
</feature>
<dbReference type="Proteomes" id="UP000189462">
    <property type="component" value="Unassembled WGS sequence"/>
</dbReference>
<evidence type="ECO:0000313" key="2">
    <source>
        <dbReference type="EMBL" id="OOG23012.1"/>
    </source>
</evidence>
<evidence type="ECO:0000259" key="1">
    <source>
        <dbReference type="Pfam" id="PF13439"/>
    </source>
</evidence>
<comment type="caution">
    <text evidence="2">The sequence shown here is derived from an EMBL/GenBank/DDBJ whole genome shotgun (WGS) entry which is preliminary data.</text>
</comment>
<dbReference type="Gene3D" id="3.40.50.2000">
    <property type="entry name" value="Glycogen Phosphorylase B"/>
    <property type="match status" value="2"/>
</dbReference>
<dbReference type="STRING" id="108003.B1C78_12865"/>
<protein>
    <submittedName>
        <fullName evidence="2">Glycosyl transferase</fullName>
    </submittedName>
</protein>
<keyword evidence="2" id="KW-0808">Transferase</keyword>
<dbReference type="EMBL" id="MVBK01000080">
    <property type="protein sequence ID" value="OOG23012.1"/>
    <property type="molecule type" value="Genomic_DNA"/>
</dbReference>
<evidence type="ECO:0000313" key="3">
    <source>
        <dbReference type="Proteomes" id="UP000189462"/>
    </source>
</evidence>
<reference evidence="2 3" key="1">
    <citation type="submission" date="2017-02" db="EMBL/GenBank/DDBJ databases">
        <title>Genomic diversity within the haloalkaliphilic genus Thioalkalivibrio.</title>
        <authorList>
            <person name="Ahn A.-C."/>
            <person name="Meier-Kolthoff J."/>
            <person name="Overmars L."/>
            <person name="Richter M."/>
            <person name="Woyke T."/>
            <person name="Sorokin D.Y."/>
            <person name="Muyzer G."/>
        </authorList>
    </citation>
    <scope>NUCLEOTIDE SEQUENCE [LARGE SCALE GENOMIC DNA]</scope>
    <source>
        <strain evidence="2 3">ALJD</strain>
    </source>
</reference>
<proteinExistence type="predicted"/>
<organism evidence="2 3">
    <name type="scientific">Thioalkalivibrio denitrificans</name>
    <dbReference type="NCBI Taxonomy" id="108003"/>
    <lineage>
        <taxon>Bacteria</taxon>
        <taxon>Pseudomonadati</taxon>
        <taxon>Pseudomonadota</taxon>
        <taxon>Gammaproteobacteria</taxon>
        <taxon>Chromatiales</taxon>
        <taxon>Ectothiorhodospiraceae</taxon>
        <taxon>Thioalkalivibrio</taxon>
    </lineage>
</organism>
<dbReference type="Pfam" id="PF13692">
    <property type="entry name" value="Glyco_trans_1_4"/>
    <property type="match status" value="1"/>
</dbReference>
<dbReference type="OrthoDB" id="9792269at2"/>
<dbReference type="Pfam" id="PF13439">
    <property type="entry name" value="Glyco_transf_4"/>
    <property type="match status" value="1"/>
</dbReference>
<dbReference type="InterPro" id="IPR028098">
    <property type="entry name" value="Glyco_trans_4-like_N"/>
</dbReference>
<sequence length="365" mass="40344">MTAPERERRVAIFGAFKAWGGIESTVTVLAEEFLRHRVRPIFVLLRGGAFPYPDRMPEAVGQVDLQTRGKWHAIPCIIRYLRRERPDAVLTVDAHSAEAVMLARWLGRIDTPVYLKATNTLSQAVRRPNRQRLIRWLYPRANGVIAVSRGVAEDLCEHFAIPRELVHVIYNPMFTSDMPERLAQPVDHPWLQEGADTPVILGVGRLCHQKAFDDLIRALARLRERRPARLLILGEGGDRAALEQLADELGMAEHVSLPGFVPDPLPYMARAAVFALSSRYEGLGNVIIEALAAGARVVSTDCPSGPAEILDGGRYGTLVPVGDIEAMADALDHALSSPPDHDAIEAAQRFHSGSAARYLEVMKLL</sequence>
<dbReference type="PANTHER" id="PTHR12526">
    <property type="entry name" value="GLYCOSYLTRANSFERASE"/>
    <property type="match status" value="1"/>
</dbReference>
<accession>A0A1V3NDQ9</accession>
<gene>
    <name evidence="2" type="ORF">B1C78_12865</name>
</gene>
<dbReference type="SUPFAM" id="SSF53756">
    <property type="entry name" value="UDP-Glycosyltransferase/glycogen phosphorylase"/>
    <property type="match status" value="1"/>
</dbReference>
<dbReference type="CDD" id="cd03811">
    <property type="entry name" value="GT4_GT28_WabH-like"/>
    <property type="match status" value="1"/>
</dbReference>
<dbReference type="GO" id="GO:0016757">
    <property type="term" value="F:glycosyltransferase activity"/>
    <property type="evidence" value="ECO:0007669"/>
    <property type="project" value="UniProtKB-ARBA"/>
</dbReference>